<dbReference type="Gene3D" id="1.10.10.10">
    <property type="entry name" value="Winged helix-like DNA-binding domain superfamily/Winged helix DNA-binding domain"/>
    <property type="match status" value="1"/>
</dbReference>
<dbReference type="InterPro" id="IPR036390">
    <property type="entry name" value="WH_DNA-bd_sf"/>
</dbReference>
<dbReference type="InterPro" id="IPR013561">
    <property type="entry name" value="FilR1_middle_dom"/>
</dbReference>
<dbReference type="RefSeq" id="WP_048166425.1">
    <property type="nucleotide sequence ID" value="NZ_CP009502.1"/>
</dbReference>
<dbReference type="EMBL" id="CP009502">
    <property type="protein sequence ID" value="AKB14569.1"/>
    <property type="molecule type" value="Genomic_DNA"/>
</dbReference>
<dbReference type="InterPro" id="IPR036388">
    <property type="entry name" value="WH-like_DNA-bd_sf"/>
</dbReference>
<proteinExistence type="predicted"/>
<dbReference type="PIRSF" id="PIRSF006692">
    <property type="entry name" value="TF_HTH_AF0396_prd"/>
    <property type="match status" value="1"/>
</dbReference>
<dbReference type="HOGENOM" id="CLU_062767_1_1_2"/>
<dbReference type="KEGG" id="mthe:MSTHC_0251"/>
<reference evidence="2 3" key="1">
    <citation type="submission" date="2014-07" db="EMBL/GenBank/DDBJ databases">
        <title>Methanogenic archaea and the global carbon cycle.</title>
        <authorList>
            <person name="Henriksen J.R."/>
            <person name="Luke J."/>
            <person name="Reinhart S."/>
            <person name="Benedict M.N."/>
            <person name="Youngblut N.D."/>
            <person name="Metcalf M.E."/>
            <person name="Whitaker R.J."/>
            <person name="Metcalf W.W."/>
        </authorList>
    </citation>
    <scope>NUCLEOTIDE SEQUENCE [LARGE SCALE GENOMIC DNA]</scope>
    <source>
        <strain evidence="2 3">CHTI-55</strain>
    </source>
</reference>
<dbReference type="Pfam" id="PF08350">
    <property type="entry name" value="FilR1_middle"/>
    <property type="match status" value="1"/>
</dbReference>
<dbReference type="InterPro" id="IPR016490">
    <property type="entry name" value="Tscrpt_reg_HTH_AF0396-typ3"/>
</dbReference>
<dbReference type="SUPFAM" id="SSF46785">
    <property type="entry name" value="Winged helix' DNA-binding domain"/>
    <property type="match status" value="1"/>
</dbReference>
<evidence type="ECO:0000259" key="1">
    <source>
        <dbReference type="Pfam" id="PF08350"/>
    </source>
</evidence>
<gene>
    <name evidence="2" type="ORF">MSTHC_0251</name>
</gene>
<evidence type="ECO:0000313" key="2">
    <source>
        <dbReference type="EMBL" id="AKB14569.1"/>
    </source>
</evidence>
<dbReference type="GeneID" id="41601517"/>
<sequence length="266" mass="30590">MRQCLLNLILFSGRRKDLLLLLKEEPRDVDTVKELLGVDSGCIQPHIKKLKESGLIIEKNKIFRLSEIGEAIVENMLPLLKTVELFGDNNEYWMSHDLSSIPWSLLERIEELGHCKLLEPDTLHMAETPGTLLDNLMSSKEVLTFTSYFHPQAPIIYSELAEKGVEITLCMTVNVAERLFFNYRKEAEKLCRARNSKLFISRKPAIVPSLIVTDRFLALKLYEMDRKLRDQIILCSGEKAPCWGKELFGYCMEAAEPLDENEFLQP</sequence>
<organism evidence="2 3">
    <name type="scientific">Methanosarcina thermophila CHTI-55</name>
    <dbReference type="NCBI Taxonomy" id="1434121"/>
    <lineage>
        <taxon>Archaea</taxon>
        <taxon>Methanobacteriati</taxon>
        <taxon>Methanobacteriota</taxon>
        <taxon>Stenosarchaea group</taxon>
        <taxon>Methanomicrobia</taxon>
        <taxon>Methanosarcinales</taxon>
        <taxon>Methanosarcinaceae</taxon>
        <taxon>Methanosarcina</taxon>
    </lineage>
</organism>
<dbReference type="AlphaFoldDB" id="A0A0E3H9R6"/>
<accession>A0A0E3H9R6</accession>
<name>A0A0E3H9R6_METTE</name>
<feature type="domain" description="Methanogenesis regulatory protein FilR1 middle" evidence="1">
    <location>
        <begin position="127"/>
        <end position="253"/>
    </location>
</feature>
<protein>
    <submittedName>
        <fullName evidence="2">Transcriptional regulator, ArsR family</fullName>
    </submittedName>
</protein>
<dbReference type="Proteomes" id="UP000056925">
    <property type="component" value="Chromosome"/>
</dbReference>
<evidence type="ECO:0000313" key="3">
    <source>
        <dbReference type="Proteomes" id="UP000056925"/>
    </source>
</evidence>
<dbReference type="PATRIC" id="fig|1434121.4.peg.310"/>